<dbReference type="InterPro" id="IPR035699">
    <property type="entry name" value="AAA_6"/>
</dbReference>
<keyword evidence="4" id="KW-0493">Microtubule</keyword>
<comment type="subcellular location">
    <subcellularLocation>
        <location evidence="1">Cytoplasm</location>
        <location evidence="1">Cytoskeleton</location>
        <location evidence="1">Flagellum axoneme</location>
    </subcellularLocation>
</comment>
<evidence type="ECO:0000256" key="10">
    <source>
        <dbReference type="ARBA" id="ARBA00023017"/>
    </source>
</evidence>
<dbReference type="InterPro" id="IPR024317">
    <property type="entry name" value="Dynein_heavy_chain_D4_dom"/>
</dbReference>
<dbReference type="InterPro" id="IPR041658">
    <property type="entry name" value="AAA_lid_11"/>
</dbReference>
<dbReference type="FunFam" id="1.10.287.2620:FF:000002">
    <property type="entry name" value="Dynein heavy chain 2, axonemal"/>
    <property type="match status" value="1"/>
</dbReference>
<dbReference type="InterPro" id="IPR026983">
    <property type="entry name" value="DHC"/>
</dbReference>
<dbReference type="Gene3D" id="1.20.140.100">
    <property type="entry name" value="Dynein heavy chain, N-terminal domain 2"/>
    <property type="match status" value="1"/>
</dbReference>
<dbReference type="EMBL" id="JAEHOE010000029">
    <property type="protein sequence ID" value="KAG2494627.1"/>
    <property type="molecule type" value="Genomic_DNA"/>
</dbReference>
<dbReference type="Gene3D" id="1.10.287.2620">
    <property type="match status" value="1"/>
</dbReference>
<keyword evidence="14" id="KW-0206">Cytoskeleton</keyword>
<keyword evidence="15" id="KW-0966">Cell projection</keyword>
<gene>
    <name evidence="31" type="ORF">HYH03_007146</name>
</gene>
<dbReference type="InterPro" id="IPR042228">
    <property type="entry name" value="Dynein_linker_3"/>
</dbReference>
<evidence type="ECO:0000256" key="6">
    <source>
        <dbReference type="ARBA" id="ARBA00022741"/>
    </source>
</evidence>
<evidence type="ECO:0000256" key="9">
    <source>
        <dbReference type="ARBA" id="ARBA00022846"/>
    </source>
</evidence>
<evidence type="ECO:0008006" key="33">
    <source>
        <dbReference type="Google" id="ProtNLM"/>
    </source>
</evidence>
<feature type="domain" description="Dynein heavy chain linker" evidence="22">
    <location>
        <begin position="1353"/>
        <end position="1761"/>
    </location>
</feature>
<evidence type="ECO:0000313" key="31">
    <source>
        <dbReference type="EMBL" id="KAG2494627.1"/>
    </source>
</evidence>
<evidence type="ECO:0000256" key="12">
    <source>
        <dbReference type="ARBA" id="ARBA00023069"/>
    </source>
</evidence>
<dbReference type="Pfam" id="PF08385">
    <property type="entry name" value="DHC_N1"/>
    <property type="match status" value="1"/>
</dbReference>
<evidence type="ECO:0000259" key="28">
    <source>
        <dbReference type="Pfam" id="PF17857"/>
    </source>
</evidence>
<dbReference type="FunFam" id="1.20.920.30:FF:000003">
    <property type="entry name" value="Dynein axonemal heavy chain 17"/>
    <property type="match status" value="1"/>
</dbReference>
<feature type="domain" description="Dynein heavy chain AAA 5 extension" evidence="27">
    <location>
        <begin position="2380"/>
        <end position="2502"/>
    </location>
</feature>
<dbReference type="Gene3D" id="6.10.140.1060">
    <property type="match status" value="1"/>
</dbReference>
<comment type="function">
    <text evidence="16">Force generating protein of eukaryotic cilia and flagella. Produces force towards the minus ends of microtubules. Dynein has ATPase activity; the force-producing power stroke is thought to occur on release of ADP.</text>
</comment>
<dbReference type="InterPro" id="IPR013594">
    <property type="entry name" value="Dynein_heavy_tail"/>
</dbReference>
<feature type="region of interest" description="Disordered" evidence="19">
    <location>
        <begin position="702"/>
        <end position="735"/>
    </location>
</feature>
<evidence type="ECO:0000259" key="23">
    <source>
        <dbReference type="Pfam" id="PF12774"/>
    </source>
</evidence>
<dbReference type="Pfam" id="PF08393">
    <property type="entry name" value="DHC_N2"/>
    <property type="match status" value="1"/>
</dbReference>
<dbReference type="InterPro" id="IPR041466">
    <property type="entry name" value="Dynein_AAA5_ext"/>
</dbReference>
<dbReference type="Pfam" id="PF18199">
    <property type="entry name" value="Dynein_C"/>
    <property type="match status" value="1"/>
</dbReference>
<dbReference type="Gene3D" id="1.10.8.720">
    <property type="entry name" value="Region D6 of dynein motor"/>
    <property type="match status" value="1"/>
</dbReference>
<evidence type="ECO:0000256" key="14">
    <source>
        <dbReference type="ARBA" id="ARBA00023212"/>
    </source>
</evidence>
<keyword evidence="3" id="KW-0963">Cytoplasm</keyword>
<dbReference type="Gene3D" id="3.10.490.20">
    <property type="match status" value="1"/>
</dbReference>
<evidence type="ECO:0000256" key="13">
    <source>
        <dbReference type="ARBA" id="ARBA00023175"/>
    </source>
</evidence>
<evidence type="ECO:0000259" key="27">
    <source>
        <dbReference type="Pfam" id="PF17852"/>
    </source>
</evidence>
<keyword evidence="12" id="KW-0969">Cilium</keyword>
<comment type="similarity">
    <text evidence="2">Belongs to the dynein heavy chain family.</text>
</comment>
<feature type="domain" description="Dynein heavy chain tail" evidence="21">
    <location>
        <begin position="198"/>
        <end position="810"/>
    </location>
</feature>
<evidence type="ECO:0000313" key="32">
    <source>
        <dbReference type="Proteomes" id="UP000612055"/>
    </source>
</evidence>
<dbReference type="PANTHER" id="PTHR45703:SF8">
    <property type="entry name" value="DYNEINS HEAVY CHAIN"/>
    <property type="match status" value="1"/>
</dbReference>
<evidence type="ECO:0000259" key="25">
    <source>
        <dbReference type="Pfam" id="PF12780"/>
    </source>
</evidence>
<dbReference type="Gene3D" id="1.20.58.1120">
    <property type="match status" value="1"/>
</dbReference>
<evidence type="ECO:0000256" key="1">
    <source>
        <dbReference type="ARBA" id="ARBA00004611"/>
    </source>
</evidence>
<dbReference type="Pfam" id="PF17852">
    <property type="entry name" value="Dynein_AAA_lid"/>
    <property type="match status" value="1"/>
</dbReference>
<dbReference type="GO" id="GO:0005524">
    <property type="term" value="F:ATP binding"/>
    <property type="evidence" value="ECO:0007669"/>
    <property type="project" value="UniProtKB-KW"/>
</dbReference>
<dbReference type="Pfam" id="PF12774">
    <property type="entry name" value="AAA_6"/>
    <property type="match status" value="1"/>
</dbReference>
<evidence type="ECO:0000256" key="17">
    <source>
        <dbReference type="ARBA" id="ARBA00065818"/>
    </source>
</evidence>
<evidence type="ECO:0000256" key="11">
    <source>
        <dbReference type="ARBA" id="ARBA00023054"/>
    </source>
</evidence>
<evidence type="ECO:0000259" key="20">
    <source>
        <dbReference type="Pfam" id="PF03028"/>
    </source>
</evidence>
<dbReference type="Gene3D" id="1.20.920.30">
    <property type="match status" value="1"/>
</dbReference>
<evidence type="ECO:0000259" key="22">
    <source>
        <dbReference type="Pfam" id="PF08393"/>
    </source>
</evidence>
<dbReference type="InterPro" id="IPR043157">
    <property type="entry name" value="Dynein_AAA1S"/>
</dbReference>
<protein>
    <recommendedName>
        <fullName evidence="33">Dynein heavy chain</fullName>
    </recommendedName>
</protein>
<comment type="subunit">
    <text evidence="17">Consists of at least 3 heavy chains (alpha, beta and gamma), 2 intermediate chains and 8 light chains.</text>
</comment>
<dbReference type="InterPro" id="IPR042222">
    <property type="entry name" value="Dynein_2_N"/>
</dbReference>
<keyword evidence="8" id="KW-0067">ATP-binding</keyword>
<feature type="domain" description="Dynein heavy chain ATP-binding dynein motor region" evidence="26">
    <location>
        <begin position="3504"/>
        <end position="3724"/>
    </location>
</feature>
<feature type="coiled-coil region" evidence="18">
    <location>
        <begin position="1807"/>
        <end position="1838"/>
    </location>
</feature>
<sequence>MADEEQQQTAAAPSAPTKDTRFDYIRDRVCSCLKVPESAYEKLLSGDGRAPIAQFLEDAATKRLLILVDGKDLAATVKPPPKFKRKTVYFLKLQEGKLDNESIKKLVIHGEIAENPLETLAAISQDVFMPVLTAPANQQGWPDVVAKEVTENLHKFVSNVFVTIGQMKGQTLLPLPPQTTVPVVQPEQMTSLKDQDKIHILESAIVTWTKQIKNVLKSDPDAPLKEPGAYPGPLTEINFWSERAANLNSIHEQLTSEKTQKVVKVLELAKSTYYPAFQRLFREVEAAQQEANDNVKFLKPLRKYLDKLNMMDDFPQLVDLFKPIMHTLMLIWKHSKSYNSSTRFVTLMQEICNDLIMQACKFVPGSDLIQMEPTEAVDKLRMTLRVLGAFKNYYFEYRAISMEDTPDNPWKFQNNSLFARLDSFLERCHDMMDLMSTCMQFNRLERVEIGGTKGKVLTNGVKAIHQDFTTAVEKFQQVTYDVMDVDAKQFDEDFYGFRVVIKELERRLAAIIIQAFDDCTTIGTTFKLLDSFEGLLDREVIANDLEKKHTDLLRSYARDLKDVADLFHQYKDRPIVAKNSAPYSGAAYWVRGLMERIKDPMDRIQTMNKVVLESELFKEIQRAYDHLWEEMTGYRKLAVDAWCAQVAATSDEKLNLPLLQLIEETSDGIRVLGVNFDPALVRLLRETKYFLLLEQSTPADRSAKAAASDAPKDATGAPLTTPPTGDAPLPPAPASKIAVPDSAKDLFNLSDTFRQQISSMDLICAIYNKVQRTILAVEKPLVQSKLEQVEQALNRGLAELNWKSDNIDAYIKECMELVKDVDLVLNTIKDNVKATQQILAQWEKNLMFERKEGKTYAFDELNDSFNQLIQQRHSEIRDAGKEITKLLSSSNRVLKVSKGAASWRAYVDYFSNIVIDGFSAAIISTVRYLLSQIDPDILAKADSSPLLEIQVELVAPDIVWRPDLGDGGAKPGVRDMIKKWLQSFLEIGQLMKRLDVGEGNYAKELEEDYEVYDALNQVMLVTLANESRCEDFKAQFAKFDYLWRNDLQATLQQFIANNGVTLPDGSKDDPPLAKFEEQIAKYKAIAAEIASFKDTMTLGYVKVNAKPLRQALSTWASKWVYLFTHFLQEKVVNSITELYTFMDTSNNTLDLKVFGEGTEEEEEFAGDPESEEAVARKAELMAEKRKALYSIMACMRDIRRRTERGTDTMFEPLKETVALLHSFGIQLNDTVLHQLDNAEFNWRILKKKMLNRREQLAPLQQAEAVEIRRKSDAFAERVEEFRNFFLRKAPFTVTGTELKLDQVKPAYKVLDDFRSGSVDGYPSVLGIMSDSKQLQEAQDLFELYQSEADHLKLQRCSEELQHLKSLWDTVGTVMFTFRDWYKTPWDKIDVDFLVEETKKLSKDIKLLNKAVRNYDVYRMLEESIKAVLTSLPLVQDLHHPAMRERHWRLLMQTTGKHFVMDDKFCLGDLLALELHNYVDACSEIVDRAQKELNIEKQLKKIEDTWAGLSLAFAPYQDSDVMSLLVDDLVNEALEADNLQLQNLSGQKYVQSNPMFLETVSKWQNNMGRVSAVLETWQNVQKKWQNLESIFIGSADIRVQLPEDSKRFDTVNADFQELMRSAPDITNVVEACTLDGRQERLENMQSMLEQCEKALQEYLETKRVAFPRFYFVSPADLLDILSKGSNPQLILRHLQKCFDNIDNLSFRKDERGDPTKIATHMHSKEGEIVEYVADCSCDGPVEVWLQNVVDSMKLALQVEFRKAIPTYDEMPRTMWLYKYSAQNTVAVSRTFFTQEVNEAFDDLEEGNEEALKVELDRQVQQLADLIDEINKEQTSLDRKKLITLCTIDVHSRDLVQKLIDERVEDQMCFQWQSQLRYIQNEKTKTCQVNICDAEIGYSYEYIGNCGCLCITPLTDRCFITLTQAQRLVLGGAPAGPAGTGKTETTKDLARALGIQCYVFNCSDQMDYKAMGHTYKGLAQTGAWGCFDEFNRIPVAVLSVCSTQYKTVLDAIRGKKERFIFEDAEISLKSTVMAFITMNPGYPGRAELPESLKALFRPVSMVVPDLALICEIMLMAEGFQMSKILSRKFVILYKLCEDLLSKSRHYDWKLRAIKTTLYVAGGMKRAAPELSEDKVLLRALRDFNLGKLTADDTNIFMGLLNDLFPKTLELVPRALDKVFDDAAAKAATELGYQADEMFLLKISQLRELFVVRWSVFLLGSAGCGKTAVWRTLMRAQNALGEKTIYQAVNPKAVTRNELYGFLHPATREWKEGLMSVTFRNMANNKTNKHQWIVLDGDIDAEWIESMNTVMDDNKMLTLASNERIPLTPSMRLLLEINHMVHCSPATVSRGGVIFINSDDVGWQPVVASWIDKLEAAEYRPLLTALFTKYVDPCLEHCRRNFKTVVPLPAVNQAMTICKILEGILPKETVRGAPPPDKKLLHYHFVFACVWAFGGVMLVDKVSDYRTQFSKWWVSEWKDVQFPEKGLVYDYFVDEQNCIMVPWDEKVPKFQYIPGDFGSIFVPTVETTRLTYFLDSLIANKHFAMFVGNTGTGKSAIMVNKLRNMDTETMTFYTINMNSLSEAPALQIILEQPLEKKSGVRYGPPGSKRMVYFVDDMNMPLVDKYDTQSSIELLRQMVDYHGWYDKVKIQLKEIIHCQMAACMNPTAGSFNITPRMQRHFVTFAVQMPTPEITRAMYYQIIDGHLSTFDGDMSKLSNKLVDATIELHRNVMNNFLPSAVKFHYQFNLRDLSNITQGLCRMFKDYYKESLKIARLWVHECERVFRDRMINEADMAKFDEFRVAVTKKFFDDCGGMTAIEERPLIFASHASMTYTPDDVPVYNMITTYDVLRKVLEDKLKEYNESNAVMDLVLFQQAMEHVTRIARIIDLPRGNAMLVGVGGSGKQSLARLASYICGYEVYQISVSSTYGIADFKENLLGLYRKAGTKGTPITFLMTDNQIVKEGFLVYINDLLSTGYIADLFSTEDKEAFCNAVRNEVKASGVLDTMENCWEFFIDKVRRFLHIVLCFSPVGDKFRVRARQFPALVNCTMFDWFHGWPGEALVSVAQRFLVEVPSMEDTVRENIAYHMAYAHQCVSEASERFKEAFRRYNYTTPKSYLELISLYKTLLQLKREDLRRGKERLENGIDKIAQAASQVTDLQRVLKDEQVVVEEKKAQTDELIVSIGREKAVVDQAVEAGREDEESATRLQTEVSAFQAECERDLLEAEPIIAQAEAALDSLNKKELSELKSFGSPAAEIVQVAAACLVLTCGGKIPKDRDWNAGKKMMADVNSFLASLKSFDKDNVPVVCVETCEKDYISLSGFTPENIKGKSAAAAGLCSWVINICKYFRIYQVVAPKRAALAEANRKLDTANKKLSGIRAEVKRLQDRVTLLEQSLMKATEDKNAAIAQADRTARKAQMAERLINGLSGENTRWGAEIKRLESLEGRLVGDVLIASAFVSYAGPFNMQFRKSLVDEKWLPDMIERQIPMTAGIKPLDLLTDDATKAKWANEGLPTDPLSIENGAIMSNASRWALMIDPQLQGIKWIINKETNNGLVIIQQSQPKYIDQVINCIENGWPLLIENLPVDIDAVLDPVIGKMTIKKGRNIIMKIGDTEVSYDARFRLYLQTKLSNPHYKPEIAAQTTLVNFCVTEKGLEDQLLALVVDHERPDLQEQAAGLVRSLNEYNITLVELENNLLFNLANATGNILENIELIEGLEETKRTAVEIEEKVKLAKQTEIQIAKAREVYRPVATRGSLVYFLIDNLNALDRVYHYSMANFVFVLKKGMDMTPGGKDESKVPMAERLSQEVDLEKRMELLVETTCFVLFAYVAQGLFERHKLIVATQLCMQILRSRGELHYAKFEYLLRGPKVMGADNPLHDWVSDSVWGSVQALKELDDYQGLPEDLIGSSKRWREWMELERPEDEPLPGDWKRMQEFDKLLLFRALRPDRLTSAMGRFVTNMLGAKYVVSQPYDLERSFQDASPGTPIFVFLSPGVDVAGSVEALGKKLGYTLDNGKYASVSLGQGQEPIAMDRLSAAHKNGGWVLLQNIHLTIEWTTHQLDKKVDKLVEGAHPDFRLFLSAEPPPALERGLPISLLQNSIKLTNEPPEGLKANLRRAWNNFNEEILESCAKQAEFRAIVFALCYFHAAMLERKKFGVGNLPGARSGIGWNMNYPFNTGDLLCCGQTANNYLENNVKVPWEDLRYNFGEIMYGGHIVEDYDRRLAMCYLRKYVNEGLLDNMEFFPAFGMPPNTANHRQVLEFIDELMPPETPLAFGLHPNAEIGFKLREAESFCNSLVQLQPRESSGEGGMSAEERAKLVLDEVVDKLPDIFDMEDVRAKINPDDPNMPFVMVAIQESERMNMLLAEMKRSLLELDLGLKGDLTMTEPMERLLKALATDAVPGSWRNLAYPSLRPLGSWLGNLLARHAQLVDWTAELTTPKAVWLSGLFNPQSFLTAVMQATARRNDWPLDKTVIITEVTKKQPDQIEANSRDGAFIHGLTLEGARWDDKIGALDDSKPKELFCPMPVILVRAVTQDKAEMKDVYKCPVYTTEARFREEVFEAQLKSKHSEIKWVLAGVCLFLDVV</sequence>
<dbReference type="Gene3D" id="1.10.8.710">
    <property type="match status" value="1"/>
</dbReference>
<evidence type="ECO:0000256" key="4">
    <source>
        <dbReference type="ARBA" id="ARBA00022701"/>
    </source>
</evidence>
<dbReference type="FunFam" id="1.20.1270.280:FF:000003">
    <property type="entry name" value="Dynein axonemal heavy chain 17"/>
    <property type="match status" value="1"/>
</dbReference>
<name>A0A835Y103_9CHLO</name>
<dbReference type="InterPro" id="IPR024743">
    <property type="entry name" value="Dynein_HC_stalk"/>
</dbReference>
<dbReference type="Gene3D" id="1.20.920.20">
    <property type="match status" value="1"/>
</dbReference>
<dbReference type="Pfam" id="PF17857">
    <property type="entry name" value="AAA_lid_1"/>
    <property type="match status" value="1"/>
</dbReference>
<dbReference type="InterPro" id="IPR043160">
    <property type="entry name" value="Dynein_C_barrel"/>
</dbReference>
<dbReference type="Gene3D" id="1.10.8.1220">
    <property type="match status" value="1"/>
</dbReference>
<keyword evidence="13" id="KW-0505">Motor protein</keyword>
<dbReference type="GO" id="GO:0051959">
    <property type="term" value="F:dynein light intermediate chain binding"/>
    <property type="evidence" value="ECO:0007669"/>
    <property type="project" value="InterPro"/>
</dbReference>
<evidence type="ECO:0000256" key="19">
    <source>
        <dbReference type="SAM" id="MobiDB-lite"/>
    </source>
</evidence>
<evidence type="ECO:0000256" key="2">
    <source>
        <dbReference type="ARBA" id="ARBA00008887"/>
    </source>
</evidence>
<dbReference type="FunFam" id="3.40.50.300:FF:002141">
    <property type="entry name" value="Dynein heavy chain"/>
    <property type="match status" value="1"/>
</dbReference>
<dbReference type="OrthoDB" id="10251809at2759"/>
<organism evidence="31 32">
    <name type="scientific">Edaphochlamys debaryana</name>
    <dbReference type="NCBI Taxonomy" id="47281"/>
    <lineage>
        <taxon>Eukaryota</taxon>
        <taxon>Viridiplantae</taxon>
        <taxon>Chlorophyta</taxon>
        <taxon>core chlorophytes</taxon>
        <taxon>Chlorophyceae</taxon>
        <taxon>CS clade</taxon>
        <taxon>Chlamydomonadales</taxon>
        <taxon>Chlamydomonadales incertae sedis</taxon>
        <taxon>Edaphochlamys</taxon>
    </lineage>
</organism>
<feature type="domain" description="Dynein heavy chain coiled coil stalk" evidence="24">
    <location>
        <begin position="3136"/>
        <end position="3477"/>
    </location>
</feature>
<keyword evidence="10" id="KW-0243">Dynein</keyword>
<dbReference type="Pfam" id="PF03028">
    <property type="entry name" value="Dynein_heavy"/>
    <property type="match status" value="1"/>
</dbReference>
<dbReference type="InterPro" id="IPR041228">
    <property type="entry name" value="Dynein_C"/>
</dbReference>
<dbReference type="GO" id="GO:0036159">
    <property type="term" value="P:inner dynein arm assembly"/>
    <property type="evidence" value="ECO:0007669"/>
    <property type="project" value="UniProtKB-ARBA"/>
</dbReference>
<evidence type="ECO:0000259" key="21">
    <source>
        <dbReference type="Pfam" id="PF08385"/>
    </source>
</evidence>
<feature type="domain" description="Dynein heavy chain AAA lid" evidence="29">
    <location>
        <begin position="4133"/>
        <end position="4278"/>
    </location>
</feature>
<dbReference type="InterPro" id="IPR013602">
    <property type="entry name" value="Dynein_heavy_linker"/>
</dbReference>
<dbReference type="Gene3D" id="1.20.1270.280">
    <property type="match status" value="1"/>
</dbReference>
<dbReference type="Gene3D" id="1.10.472.130">
    <property type="match status" value="1"/>
</dbReference>
<dbReference type="FunFam" id="3.40.50.300:FF:000049">
    <property type="entry name" value="Dynein, axonemal, heavy chain 5"/>
    <property type="match status" value="1"/>
</dbReference>
<keyword evidence="11 18" id="KW-0175">Coiled coil</keyword>
<evidence type="ECO:0000256" key="5">
    <source>
        <dbReference type="ARBA" id="ARBA00022737"/>
    </source>
</evidence>
<keyword evidence="32" id="KW-1185">Reference proteome</keyword>
<dbReference type="InterPro" id="IPR035706">
    <property type="entry name" value="AAA_9"/>
</dbReference>
<evidence type="ECO:0000259" key="26">
    <source>
        <dbReference type="Pfam" id="PF12781"/>
    </source>
</evidence>
<dbReference type="InterPro" id="IPR042219">
    <property type="entry name" value="AAA_lid_11_sf"/>
</dbReference>
<dbReference type="Gene3D" id="3.20.180.20">
    <property type="entry name" value="Dynein heavy chain, N-terminal domain 2"/>
    <property type="match status" value="1"/>
</dbReference>
<dbReference type="FunFam" id="1.20.140.100:FF:000001">
    <property type="entry name" value="dynein heavy chain 17, axonemal"/>
    <property type="match status" value="1"/>
</dbReference>
<evidence type="ECO:0000259" key="24">
    <source>
        <dbReference type="Pfam" id="PF12777"/>
    </source>
</evidence>
<feature type="domain" description="Dynein heavy chain C-terminal" evidence="30">
    <location>
        <begin position="4285"/>
        <end position="4580"/>
    </location>
</feature>
<evidence type="ECO:0000256" key="16">
    <source>
        <dbReference type="ARBA" id="ARBA00058146"/>
    </source>
</evidence>
<dbReference type="GO" id="GO:0036156">
    <property type="term" value="C:inner dynein arm"/>
    <property type="evidence" value="ECO:0007669"/>
    <property type="project" value="UniProtKB-ARBA"/>
</dbReference>
<feature type="compositionally biased region" description="Low complexity" evidence="19">
    <location>
        <begin position="702"/>
        <end position="727"/>
    </location>
</feature>
<dbReference type="FunFam" id="3.10.490.20:FF:000009">
    <property type="entry name" value="Dynein heavy chain 4"/>
    <property type="match status" value="1"/>
</dbReference>
<dbReference type="GO" id="GO:0008569">
    <property type="term" value="F:minus-end-directed microtubule motor activity"/>
    <property type="evidence" value="ECO:0007669"/>
    <property type="project" value="InterPro"/>
</dbReference>
<dbReference type="Pfam" id="PF18198">
    <property type="entry name" value="AAA_lid_11"/>
    <property type="match status" value="1"/>
</dbReference>
<dbReference type="SUPFAM" id="SSF52540">
    <property type="entry name" value="P-loop containing nucleoside triphosphate hydrolases"/>
    <property type="match status" value="4"/>
</dbReference>
<dbReference type="FunFam" id="3.40.50.300:FF:000063">
    <property type="entry name" value="dynein heavy chain 6, axonemal"/>
    <property type="match status" value="1"/>
</dbReference>
<feature type="domain" description="Dynein heavy chain hydrolytic ATP-binding dynein motor region" evidence="23">
    <location>
        <begin position="1896"/>
        <end position="2224"/>
    </location>
</feature>
<evidence type="ECO:0000259" key="30">
    <source>
        <dbReference type="Pfam" id="PF18199"/>
    </source>
</evidence>
<proteinExistence type="inferred from homology"/>
<feature type="domain" description="Dynein heavy chain region D6 P-loop" evidence="20">
    <location>
        <begin position="3981"/>
        <end position="4101"/>
    </location>
</feature>
<dbReference type="FunFam" id="1.10.8.720:FF:000002">
    <property type="entry name" value="Dynein heavy chain 9, axonemal"/>
    <property type="match status" value="1"/>
</dbReference>
<dbReference type="InterPro" id="IPR041589">
    <property type="entry name" value="DNAH3_AAA_lid_1"/>
</dbReference>
<dbReference type="GO" id="GO:0007018">
    <property type="term" value="P:microtubule-based movement"/>
    <property type="evidence" value="ECO:0007669"/>
    <property type="project" value="InterPro"/>
</dbReference>
<feature type="coiled-coil region" evidence="18">
    <location>
        <begin position="3358"/>
        <end position="3399"/>
    </location>
</feature>
<feature type="domain" description="Dynein heavy chain 3 AAA+ lid" evidence="28">
    <location>
        <begin position="2716"/>
        <end position="2809"/>
    </location>
</feature>
<evidence type="ECO:0000256" key="18">
    <source>
        <dbReference type="SAM" id="Coils"/>
    </source>
</evidence>
<dbReference type="FunFam" id="1.10.8.710:FF:000003">
    <property type="entry name" value="Dynein axonemal heavy chain 5"/>
    <property type="match status" value="1"/>
</dbReference>
<dbReference type="Gene3D" id="3.40.50.300">
    <property type="entry name" value="P-loop containing nucleotide triphosphate hydrolases"/>
    <property type="match status" value="5"/>
</dbReference>
<dbReference type="Pfam" id="PF12777">
    <property type="entry name" value="MT"/>
    <property type="match status" value="1"/>
</dbReference>
<dbReference type="FunFam" id="3.20.180.20:FF:000001">
    <property type="entry name" value="Dynein axonemal heavy chain 5"/>
    <property type="match status" value="1"/>
</dbReference>
<feature type="coiled-coil region" evidence="18">
    <location>
        <begin position="1633"/>
        <end position="1660"/>
    </location>
</feature>
<dbReference type="FunFam" id="1.20.58.1120:FF:000001">
    <property type="entry name" value="dynein heavy chain 2, axonemal"/>
    <property type="match status" value="1"/>
</dbReference>
<feature type="coiled-coil region" evidence="18">
    <location>
        <begin position="825"/>
        <end position="852"/>
    </location>
</feature>
<keyword evidence="5" id="KW-0677">Repeat</keyword>
<keyword evidence="6" id="KW-0547">Nucleotide-binding</keyword>
<dbReference type="FunFam" id="1.20.920.20:FF:000001">
    <property type="entry name" value="dynein heavy chain 2, axonemal"/>
    <property type="match status" value="1"/>
</dbReference>
<dbReference type="InterPro" id="IPR004273">
    <property type="entry name" value="Dynein_heavy_D6_P-loop"/>
</dbReference>
<feature type="domain" description="Dynein heavy chain AAA module D4" evidence="25">
    <location>
        <begin position="2864"/>
        <end position="3123"/>
    </location>
</feature>
<dbReference type="GO" id="GO:0045505">
    <property type="term" value="F:dynein intermediate chain binding"/>
    <property type="evidence" value="ECO:0007669"/>
    <property type="project" value="InterPro"/>
</dbReference>
<evidence type="ECO:0000256" key="3">
    <source>
        <dbReference type="ARBA" id="ARBA00022490"/>
    </source>
</evidence>
<accession>A0A835Y103</accession>
<dbReference type="Pfam" id="PF12780">
    <property type="entry name" value="AAA_8"/>
    <property type="match status" value="1"/>
</dbReference>
<dbReference type="Pfam" id="PF12775">
    <property type="entry name" value="AAA_7"/>
    <property type="match status" value="1"/>
</dbReference>
<feature type="coiled-coil region" evidence="18">
    <location>
        <begin position="3672"/>
        <end position="3734"/>
    </location>
</feature>
<evidence type="ECO:0000259" key="29">
    <source>
        <dbReference type="Pfam" id="PF18198"/>
    </source>
</evidence>
<dbReference type="InterPro" id="IPR027417">
    <property type="entry name" value="P-loop_NTPase"/>
</dbReference>
<reference evidence="31" key="1">
    <citation type="journal article" date="2020" name="bioRxiv">
        <title>Comparative genomics of Chlamydomonas.</title>
        <authorList>
            <person name="Craig R.J."/>
            <person name="Hasan A.R."/>
            <person name="Ness R.W."/>
            <person name="Keightley P.D."/>
        </authorList>
    </citation>
    <scope>NUCLEOTIDE SEQUENCE</scope>
    <source>
        <strain evidence="31">CCAP 11/70</strain>
    </source>
</reference>
<comment type="caution">
    <text evidence="31">The sequence shown here is derived from an EMBL/GenBank/DDBJ whole genome shotgun (WGS) entry which is preliminary data.</text>
</comment>
<dbReference type="Proteomes" id="UP000612055">
    <property type="component" value="Unassembled WGS sequence"/>
</dbReference>
<dbReference type="PANTHER" id="PTHR45703">
    <property type="entry name" value="DYNEIN HEAVY CHAIN"/>
    <property type="match status" value="1"/>
</dbReference>
<evidence type="ECO:0000256" key="7">
    <source>
        <dbReference type="ARBA" id="ARBA00022794"/>
    </source>
</evidence>
<dbReference type="Pfam" id="PF12781">
    <property type="entry name" value="AAA_9"/>
    <property type="match status" value="1"/>
</dbReference>
<evidence type="ECO:0000256" key="15">
    <source>
        <dbReference type="ARBA" id="ARBA00023273"/>
    </source>
</evidence>
<dbReference type="GO" id="GO:0005874">
    <property type="term" value="C:microtubule"/>
    <property type="evidence" value="ECO:0007669"/>
    <property type="project" value="UniProtKB-KW"/>
</dbReference>
<keyword evidence="7" id="KW-0970">Cilium biogenesis/degradation</keyword>
<evidence type="ECO:0000256" key="8">
    <source>
        <dbReference type="ARBA" id="ARBA00022840"/>
    </source>
</evidence>
<keyword evidence="9" id="KW-0282">Flagellum</keyword>